<evidence type="ECO:0000313" key="6">
    <source>
        <dbReference type="Proteomes" id="UP000669903"/>
    </source>
</evidence>
<feature type="non-terminal residue" evidence="5">
    <location>
        <position position="1"/>
    </location>
</feature>
<dbReference type="InterPro" id="IPR037120">
    <property type="entry name" value="Haem_peroxidase_sf_animal"/>
</dbReference>
<dbReference type="SUPFAM" id="SSF48113">
    <property type="entry name" value="Heme-dependent peroxidases"/>
    <property type="match status" value="1"/>
</dbReference>
<feature type="non-terminal residue" evidence="5">
    <location>
        <position position="110"/>
    </location>
</feature>
<dbReference type="PROSITE" id="PS50292">
    <property type="entry name" value="PEROXIDASE_3"/>
    <property type="match status" value="1"/>
</dbReference>
<protein>
    <submittedName>
        <fullName evidence="5">PERM Myeloperoxidase</fullName>
    </submittedName>
</protein>
<gene>
    <name evidence="5" type="primary">Mpo</name>
    <name evidence="5" type="ORF">G6Z76_0000151</name>
</gene>
<dbReference type="GO" id="GO:0006979">
    <property type="term" value="P:response to oxidative stress"/>
    <property type="evidence" value="ECO:0007669"/>
    <property type="project" value="InterPro"/>
</dbReference>
<dbReference type="Gene3D" id="1.10.640.10">
    <property type="entry name" value="Haem peroxidase domain superfamily, animal type"/>
    <property type="match status" value="1"/>
</dbReference>
<dbReference type="PANTHER" id="PTHR11475:SF4">
    <property type="entry name" value="CHORION PEROXIDASE"/>
    <property type="match status" value="1"/>
</dbReference>
<keyword evidence="4" id="KW-0325">Glycoprotein</keyword>
<dbReference type="InterPro" id="IPR010255">
    <property type="entry name" value="Haem_peroxidase_sf"/>
</dbReference>
<proteinExistence type="predicted"/>
<dbReference type="GO" id="GO:0020037">
    <property type="term" value="F:heme binding"/>
    <property type="evidence" value="ECO:0007669"/>
    <property type="project" value="InterPro"/>
</dbReference>
<dbReference type="InterPro" id="IPR019791">
    <property type="entry name" value="Haem_peroxidase_animal"/>
</dbReference>
<dbReference type="PANTHER" id="PTHR11475">
    <property type="entry name" value="OXIDASE/PEROXIDASE"/>
    <property type="match status" value="1"/>
</dbReference>
<dbReference type="EMBL" id="JAANIC010002495">
    <property type="protein sequence ID" value="KAG5344654.1"/>
    <property type="molecule type" value="Genomic_DNA"/>
</dbReference>
<name>A0A836G904_9HYME</name>
<dbReference type="AlphaFoldDB" id="A0A836G904"/>
<comment type="subcellular location">
    <subcellularLocation>
        <location evidence="1">Secreted</location>
    </subcellularLocation>
</comment>
<reference evidence="5" key="1">
    <citation type="submission" date="2020-03" db="EMBL/GenBank/DDBJ databases">
        <title>Relaxed selection underlies rapid genomic changes in the transitions from sociality to social parasitism in ants.</title>
        <authorList>
            <person name="Bi X."/>
        </authorList>
    </citation>
    <scope>NUCLEOTIDE SEQUENCE</scope>
    <source>
        <strain evidence="5">BGI-DK2014a</strain>
        <tissue evidence="5">Whole body</tissue>
    </source>
</reference>
<keyword evidence="6" id="KW-1185">Reference proteome</keyword>
<keyword evidence="3 5" id="KW-0560">Oxidoreductase</keyword>
<keyword evidence="2" id="KW-0964">Secreted</keyword>
<sequence>ISLDFYHVSSYAFAIRFPSISLFVHSEITTFISLFRRANKIQLVNATCRVRSERPCPPSKYRTPSGACNNVRHPAWGARGSPFLKLLPSEYSDGKKMHNISLISLAYCFA</sequence>
<dbReference type="GO" id="GO:0004601">
    <property type="term" value="F:peroxidase activity"/>
    <property type="evidence" value="ECO:0007669"/>
    <property type="project" value="UniProtKB-KW"/>
</dbReference>
<accession>A0A836G904</accession>
<organism evidence="5 6">
    <name type="scientific">Acromyrmex charruanus</name>
    <dbReference type="NCBI Taxonomy" id="2715315"/>
    <lineage>
        <taxon>Eukaryota</taxon>
        <taxon>Metazoa</taxon>
        <taxon>Ecdysozoa</taxon>
        <taxon>Arthropoda</taxon>
        <taxon>Hexapoda</taxon>
        <taxon>Insecta</taxon>
        <taxon>Pterygota</taxon>
        <taxon>Neoptera</taxon>
        <taxon>Endopterygota</taxon>
        <taxon>Hymenoptera</taxon>
        <taxon>Apocrita</taxon>
        <taxon>Aculeata</taxon>
        <taxon>Formicoidea</taxon>
        <taxon>Formicidae</taxon>
        <taxon>Myrmicinae</taxon>
        <taxon>Acromyrmex</taxon>
    </lineage>
</organism>
<comment type="caution">
    <text evidence="5">The sequence shown here is derived from an EMBL/GenBank/DDBJ whole genome shotgun (WGS) entry which is preliminary data.</text>
</comment>
<dbReference type="Pfam" id="PF03098">
    <property type="entry name" value="An_peroxidase"/>
    <property type="match status" value="1"/>
</dbReference>
<dbReference type="Proteomes" id="UP000669903">
    <property type="component" value="Unassembled WGS sequence"/>
</dbReference>
<evidence type="ECO:0000256" key="4">
    <source>
        <dbReference type="ARBA" id="ARBA00023180"/>
    </source>
</evidence>
<evidence type="ECO:0000256" key="3">
    <source>
        <dbReference type="ARBA" id="ARBA00022559"/>
    </source>
</evidence>
<evidence type="ECO:0000256" key="1">
    <source>
        <dbReference type="ARBA" id="ARBA00004613"/>
    </source>
</evidence>
<keyword evidence="3 5" id="KW-0575">Peroxidase</keyword>
<evidence type="ECO:0000256" key="2">
    <source>
        <dbReference type="ARBA" id="ARBA00022525"/>
    </source>
</evidence>
<dbReference type="GO" id="GO:0005576">
    <property type="term" value="C:extracellular region"/>
    <property type="evidence" value="ECO:0007669"/>
    <property type="project" value="UniProtKB-SubCell"/>
</dbReference>
<evidence type="ECO:0000313" key="5">
    <source>
        <dbReference type="EMBL" id="KAG5344654.1"/>
    </source>
</evidence>